<dbReference type="FunFam" id="1.20.1070.10:FF:000199">
    <property type="entry name" value="Gonadotropin-releasing hormone II receptor"/>
    <property type="match status" value="1"/>
</dbReference>
<evidence type="ECO:0000256" key="1">
    <source>
        <dbReference type="ARBA" id="ARBA00004651"/>
    </source>
</evidence>
<feature type="transmembrane region" description="Helical" evidence="13">
    <location>
        <begin position="136"/>
        <end position="155"/>
    </location>
</feature>
<evidence type="ECO:0000256" key="5">
    <source>
        <dbReference type="ARBA" id="ARBA00022989"/>
    </source>
</evidence>
<dbReference type="PROSITE" id="PS50262">
    <property type="entry name" value="G_PROTEIN_RECEP_F1_2"/>
    <property type="match status" value="1"/>
</dbReference>
<proteinExistence type="inferred from homology"/>
<keyword evidence="8" id="KW-1015">Disulfide bond</keyword>
<evidence type="ECO:0000256" key="12">
    <source>
        <dbReference type="RuleBase" id="RU000688"/>
    </source>
</evidence>
<feature type="transmembrane region" description="Helical" evidence="13">
    <location>
        <begin position="321"/>
        <end position="343"/>
    </location>
</feature>
<dbReference type="PRINTS" id="PR00529">
    <property type="entry name" value="GNADOTRPHINR"/>
</dbReference>
<dbReference type="GO" id="GO:0005886">
    <property type="term" value="C:plasma membrane"/>
    <property type="evidence" value="ECO:0007669"/>
    <property type="project" value="UniProtKB-SubCell"/>
</dbReference>
<evidence type="ECO:0000256" key="2">
    <source>
        <dbReference type="ARBA" id="ARBA00022475"/>
    </source>
</evidence>
<comment type="subcellular location">
    <subcellularLocation>
        <location evidence="1">Cell membrane</location>
        <topology evidence="1">Multi-pass membrane protein</topology>
    </subcellularLocation>
</comment>
<dbReference type="PRINTS" id="PR00237">
    <property type="entry name" value="GPCRRHODOPSN"/>
</dbReference>
<evidence type="ECO:0000313" key="15">
    <source>
        <dbReference type="EMBL" id="EMP41667.1"/>
    </source>
</evidence>
<feature type="transmembrane region" description="Helical" evidence="13">
    <location>
        <begin position="175"/>
        <end position="195"/>
    </location>
</feature>
<dbReference type="eggNOG" id="KOG3656">
    <property type="taxonomic scope" value="Eukaryota"/>
</dbReference>
<dbReference type="InterPro" id="IPR017452">
    <property type="entry name" value="GPCR_Rhodpsn_7TM"/>
</dbReference>
<keyword evidence="2" id="KW-1003">Cell membrane</keyword>
<dbReference type="GO" id="GO:0016500">
    <property type="term" value="F:protein-hormone receptor activity"/>
    <property type="evidence" value="ECO:0007669"/>
    <property type="project" value="InterPro"/>
</dbReference>
<dbReference type="CDD" id="cd15383">
    <property type="entry name" value="7tmA_GnRHR_vertebrate"/>
    <property type="match status" value="1"/>
</dbReference>
<accession>M7CKP7</accession>
<comment type="similarity">
    <text evidence="12">Belongs to the G-protein coupled receptor 1 family.</text>
</comment>
<evidence type="ECO:0000259" key="14">
    <source>
        <dbReference type="PROSITE" id="PS50262"/>
    </source>
</evidence>
<evidence type="ECO:0000313" key="16">
    <source>
        <dbReference type="Proteomes" id="UP000031443"/>
    </source>
</evidence>
<feature type="transmembrane region" description="Helical" evidence="13">
    <location>
        <begin position="355"/>
        <end position="377"/>
    </location>
</feature>
<dbReference type="GO" id="GO:0004930">
    <property type="term" value="F:G protein-coupled receptor activity"/>
    <property type="evidence" value="ECO:0007669"/>
    <property type="project" value="UniProtKB-KW"/>
</dbReference>
<evidence type="ECO:0000256" key="4">
    <source>
        <dbReference type="ARBA" id="ARBA00022692"/>
    </source>
</evidence>
<reference evidence="16" key="1">
    <citation type="journal article" date="2013" name="Nat. Genet.">
        <title>The draft genomes of soft-shell turtle and green sea turtle yield insights into the development and evolution of the turtle-specific body plan.</title>
        <authorList>
            <person name="Wang Z."/>
            <person name="Pascual-Anaya J."/>
            <person name="Zadissa A."/>
            <person name="Li W."/>
            <person name="Niimura Y."/>
            <person name="Huang Z."/>
            <person name="Li C."/>
            <person name="White S."/>
            <person name="Xiong Z."/>
            <person name="Fang D."/>
            <person name="Wang B."/>
            <person name="Ming Y."/>
            <person name="Chen Y."/>
            <person name="Zheng Y."/>
            <person name="Kuraku S."/>
            <person name="Pignatelli M."/>
            <person name="Herrero J."/>
            <person name="Beal K."/>
            <person name="Nozawa M."/>
            <person name="Li Q."/>
            <person name="Wang J."/>
            <person name="Zhang H."/>
            <person name="Yu L."/>
            <person name="Shigenobu S."/>
            <person name="Wang J."/>
            <person name="Liu J."/>
            <person name="Flicek P."/>
            <person name="Searle S."/>
            <person name="Wang J."/>
            <person name="Kuratani S."/>
            <person name="Yin Y."/>
            <person name="Aken B."/>
            <person name="Zhang G."/>
            <person name="Irie N."/>
        </authorList>
    </citation>
    <scope>NUCLEOTIDE SEQUENCE [LARGE SCALE GENOMIC DNA]</scope>
</reference>
<dbReference type="Proteomes" id="UP000031443">
    <property type="component" value="Unassembled WGS sequence"/>
</dbReference>
<evidence type="ECO:0000256" key="9">
    <source>
        <dbReference type="ARBA" id="ARBA00023170"/>
    </source>
</evidence>
<feature type="transmembrane region" description="Helical" evidence="13">
    <location>
        <begin position="104"/>
        <end position="124"/>
    </location>
</feature>
<dbReference type="STRING" id="8469.M7CKP7"/>
<organism evidence="15 16">
    <name type="scientific">Chelonia mydas</name>
    <name type="common">Green sea-turtle</name>
    <name type="synonym">Chelonia agassizi</name>
    <dbReference type="NCBI Taxonomy" id="8469"/>
    <lineage>
        <taxon>Eukaryota</taxon>
        <taxon>Metazoa</taxon>
        <taxon>Chordata</taxon>
        <taxon>Craniata</taxon>
        <taxon>Vertebrata</taxon>
        <taxon>Euteleostomi</taxon>
        <taxon>Archelosauria</taxon>
        <taxon>Testudinata</taxon>
        <taxon>Testudines</taxon>
        <taxon>Cryptodira</taxon>
        <taxon>Durocryptodira</taxon>
        <taxon>Americhelydia</taxon>
        <taxon>Chelonioidea</taxon>
        <taxon>Cheloniidae</taxon>
        <taxon>Chelonia</taxon>
    </lineage>
</organism>
<dbReference type="PANTHER" id="PTHR24241">
    <property type="entry name" value="NEUROPEPTIDE RECEPTOR-RELATED G-PROTEIN COUPLED RECEPTOR"/>
    <property type="match status" value="1"/>
</dbReference>
<keyword evidence="5 13" id="KW-1133">Transmembrane helix</keyword>
<keyword evidence="16" id="KW-1185">Reference proteome</keyword>
<dbReference type="InterPro" id="IPR001658">
    <property type="entry name" value="GphnRH_fam_rcpt"/>
</dbReference>
<dbReference type="Pfam" id="PF00001">
    <property type="entry name" value="7tm_1"/>
    <property type="match status" value="1"/>
</dbReference>
<keyword evidence="9 12" id="KW-0675">Receptor</keyword>
<gene>
    <name evidence="15" type="ORF">UY3_01062</name>
</gene>
<evidence type="ECO:0000256" key="3">
    <source>
        <dbReference type="ARBA" id="ARBA00022553"/>
    </source>
</evidence>
<dbReference type="SUPFAM" id="SSF81321">
    <property type="entry name" value="Family A G protein-coupled receptor-like"/>
    <property type="match status" value="1"/>
</dbReference>
<feature type="transmembrane region" description="Helical" evidence="13">
    <location>
        <begin position="262"/>
        <end position="289"/>
    </location>
</feature>
<sequence>MTVGQIHSWRNMDRLQGSHTKDGLLCLILLSVVCVVLTLLSALVPGNKQITVAALKQVHAGMPEERDLMTPPQSADVVDENLSASDCPEPWIEPTFTLAARVRVIVTICFFLIAACSNSVVLYSIMRKRRKSHVRLLILSLTVADLLVTFTVMPLDAVWNVTVQWYAGDLPCKLLNFLKLFAMYSAALVLVVISIDRHSAILHPFAFANSSRRNRLMLYVAWVMSLLLASPQLFLFHLHTVPGVNFTQCVTHGSFQEHWEEILYNMFTFTTLYVAPLSVMIVCYIRIIWEISKQLKINKGLARSKNNHISKARMKTLKMTIVIVASFIICWTPYYLLGLWYWFQPDMIQSMPEYINHSLFLFGLLHTCTDPIIYGLYTPSFREDMKACLRGIETVITGQERNKLMSSSEMNIKDYIINGGAASGASNGTIIHTVC</sequence>
<keyword evidence="6 12" id="KW-0297">G-protein coupled receptor</keyword>
<dbReference type="GO" id="GO:0032870">
    <property type="term" value="P:cellular response to hormone stimulus"/>
    <property type="evidence" value="ECO:0007669"/>
    <property type="project" value="TreeGrafter"/>
</dbReference>
<keyword evidence="3" id="KW-0597">Phosphoprotein</keyword>
<keyword evidence="4 12" id="KW-0812">Transmembrane</keyword>
<name>M7CKP7_CHEMY</name>
<dbReference type="Gene3D" id="1.20.1070.10">
    <property type="entry name" value="Rhodopsin 7-helix transmembrane proteins"/>
    <property type="match status" value="1"/>
</dbReference>
<evidence type="ECO:0000256" key="8">
    <source>
        <dbReference type="ARBA" id="ARBA00023157"/>
    </source>
</evidence>
<evidence type="ECO:0000256" key="7">
    <source>
        <dbReference type="ARBA" id="ARBA00023136"/>
    </source>
</evidence>
<evidence type="ECO:0000256" key="10">
    <source>
        <dbReference type="ARBA" id="ARBA00023224"/>
    </source>
</evidence>
<dbReference type="PANTHER" id="PTHR24241:SF183">
    <property type="entry name" value="GONADOTROPIN RELEASING HORMONE RECEPTOR"/>
    <property type="match status" value="1"/>
</dbReference>
<dbReference type="AlphaFoldDB" id="M7CKP7"/>
<dbReference type="EMBL" id="KB486406">
    <property type="protein sequence ID" value="EMP41667.1"/>
    <property type="molecule type" value="Genomic_DNA"/>
</dbReference>
<keyword evidence="10 12" id="KW-0807">Transducer</keyword>
<evidence type="ECO:0000256" key="6">
    <source>
        <dbReference type="ARBA" id="ARBA00023040"/>
    </source>
</evidence>
<evidence type="ECO:0000256" key="13">
    <source>
        <dbReference type="SAM" id="Phobius"/>
    </source>
</evidence>
<dbReference type="InterPro" id="IPR000276">
    <property type="entry name" value="GPCR_Rhodpsn"/>
</dbReference>
<feature type="transmembrane region" description="Helical" evidence="13">
    <location>
        <begin position="24"/>
        <end position="44"/>
    </location>
</feature>
<protein>
    <recommendedName>
        <fullName evidence="11">Type II GnRH receptor</fullName>
    </recommendedName>
</protein>
<evidence type="ECO:0000256" key="11">
    <source>
        <dbReference type="ARBA" id="ARBA00082552"/>
    </source>
</evidence>
<dbReference type="PROSITE" id="PS00237">
    <property type="entry name" value="G_PROTEIN_RECEP_F1_1"/>
    <property type="match status" value="1"/>
</dbReference>
<dbReference type="GO" id="GO:0042277">
    <property type="term" value="F:peptide binding"/>
    <property type="evidence" value="ECO:0007669"/>
    <property type="project" value="TreeGrafter"/>
</dbReference>
<feature type="domain" description="G-protein coupled receptors family 1 profile" evidence="14">
    <location>
        <begin position="117"/>
        <end position="374"/>
    </location>
</feature>
<feature type="transmembrane region" description="Helical" evidence="13">
    <location>
        <begin position="216"/>
        <end position="236"/>
    </location>
</feature>
<keyword evidence="7 13" id="KW-0472">Membrane</keyword>